<evidence type="ECO:0000259" key="4">
    <source>
        <dbReference type="SMART" id="SM00382"/>
    </source>
</evidence>
<keyword evidence="2" id="KW-0547">Nucleotide-binding</keyword>
<dbReference type="OrthoDB" id="2052561at2"/>
<dbReference type="GO" id="GO:0006260">
    <property type="term" value="P:DNA replication"/>
    <property type="evidence" value="ECO:0007669"/>
    <property type="project" value="TreeGrafter"/>
</dbReference>
<dbReference type="InterPro" id="IPR027417">
    <property type="entry name" value="P-loop_NTPase"/>
</dbReference>
<dbReference type="InterPro" id="IPR002611">
    <property type="entry name" value="IstB_ATP-bd"/>
</dbReference>
<dbReference type="SMART" id="SM00382">
    <property type="entry name" value="AAA"/>
    <property type="match status" value="1"/>
</dbReference>
<dbReference type="Gene3D" id="3.40.50.300">
    <property type="entry name" value="P-loop containing nucleotide triphosphate hydrolases"/>
    <property type="match status" value="1"/>
</dbReference>
<keyword evidence="3" id="KW-0067">ATP-binding</keyword>
<dbReference type="InterPro" id="IPR047661">
    <property type="entry name" value="IstB"/>
</dbReference>
<dbReference type="PANTHER" id="PTHR30050:SF4">
    <property type="entry name" value="ATP-BINDING PROTEIN RV3427C IN INSERTION SEQUENCE-RELATED"/>
    <property type="match status" value="1"/>
</dbReference>
<gene>
    <name evidence="5" type="ORF">ABE41_010405</name>
</gene>
<name>A0A1B1Z4S9_9BACL</name>
<feature type="domain" description="AAA+ ATPase" evidence="4">
    <location>
        <begin position="97"/>
        <end position="230"/>
    </location>
</feature>
<dbReference type="RefSeq" id="WP_066289767.1">
    <property type="nucleotide sequence ID" value="NZ_CP016761.1"/>
</dbReference>
<dbReference type="EMBL" id="CP016761">
    <property type="protein sequence ID" value="ANX12421.1"/>
    <property type="molecule type" value="Genomic_DNA"/>
</dbReference>
<dbReference type="CDD" id="cd00009">
    <property type="entry name" value="AAA"/>
    <property type="match status" value="1"/>
</dbReference>
<evidence type="ECO:0000313" key="5">
    <source>
        <dbReference type="EMBL" id="ANX12421.1"/>
    </source>
</evidence>
<sequence>MNENMNEYCRKLNLSVIAEQWSAIADQAAKNNVPYSSFLFSLLEAEVIERHQRTTKTLIKLSKLPFRKTLDEFDFTVQPSIDERRVKELMTLSFLKNHENPIFLGPPGIGKTHLAVSIGLQAISHGYKTYFISAHDLVSQLRKADLDQKLEKKLRSFVKPSLLIIDEMGYMKLDNHSAHYLFQVIARRYERGSIILTSNKSFGEWGDIIGDPVIATAMLDRLLHHSRIYNLNGESYRMKEKKLQNEKQKGS</sequence>
<accession>A0A1B1Z4S9</accession>
<dbReference type="Pfam" id="PF01695">
    <property type="entry name" value="IstB_IS21"/>
    <property type="match status" value="1"/>
</dbReference>
<reference evidence="5 6" key="1">
    <citation type="submission" date="2016-08" db="EMBL/GenBank/DDBJ databases">
        <title>Complete genome sequence of Fictibacillus arsenicus G25-54, a strain with toxicity to nematodes and a potential arsenic-resistance activity.</title>
        <authorList>
            <person name="Zheng Z."/>
        </authorList>
    </citation>
    <scope>NUCLEOTIDE SEQUENCE [LARGE SCALE GENOMIC DNA]</scope>
    <source>
        <strain evidence="5 6">G25-54</strain>
    </source>
</reference>
<evidence type="ECO:0000256" key="2">
    <source>
        <dbReference type="ARBA" id="ARBA00022741"/>
    </source>
</evidence>
<dbReference type="STRING" id="255247.ABE41_010405"/>
<organism evidence="5 6">
    <name type="scientific">Fictibacillus arsenicus</name>
    <dbReference type="NCBI Taxonomy" id="255247"/>
    <lineage>
        <taxon>Bacteria</taxon>
        <taxon>Bacillati</taxon>
        <taxon>Bacillota</taxon>
        <taxon>Bacilli</taxon>
        <taxon>Bacillales</taxon>
        <taxon>Fictibacillaceae</taxon>
        <taxon>Fictibacillus</taxon>
    </lineage>
</organism>
<evidence type="ECO:0000313" key="6">
    <source>
        <dbReference type="Proteomes" id="UP000077412"/>
    </source>
</evidence>
<dbReference type="NCBIfam" id="NF038214">
    <property type="entry name" value="IS21_help_AAA"/>
    <property type="match status" value="1"/>
</dbReference>
<evidence type="ECO:0000256" key="1">
    <source>
        <dbReference type="ARBA" id="ARBA00008059"/>
    </source>
</evidence>
<evidence type="ECO:0000256" key="3">
    <source>
        <dbReference type="ARBA" id="ARBA00022840"/>
    </source>
</evidence>
<dbReference type="SUPFAM" id="SSF52540">
    <property type="entry name" value="P-loop containing nucleoside triphosphate hydrolases"/>
    <property type="match status" value="1"/>
</dbReference>
<dbReference type="KEGG" id="far:ABE41_010405"/>
<dbReference type="PIRSF" id="PIRSF003073">
    <property type="entry name" value="DNAC_TnpB_IstB"/>
    <property type="match status" value="1"/>
</dbReference>
<protein>
    <submittedName>
        <fullName evidence="5">AAA family ATPase</fullName>
    </submittedName>
</protein>
<comment type="similarity">
    <text evidence="1">Belongs to the IS21/IS1162 putative ATP-binding protein family.</text>
</comment>
<proteinExistence type="inferred from homology"/>
<dbReference type="Proteomes" id="UP000077412">
    <property type="component" value="Chromosome"/>
</dbReference>
<dbReference type="InterPro" id="IPR003593">
    <property type="entry name" value="AAA+_ATPase"/>
</dbReference>
<dbReference type="GO" id="GO:0005524">
    <property type="term" value="F:ATP binding"/>
    <property type="evidence" value="ECO:0007669"/>
    <property type="project" value="UniProtKB-KW"/>
</dbReference>
<dbReference type="InterPro" id="IPR028350">
    <property type="entry name" value="DNAC/IstB-like"/>
</dbReference>
<keyword evidence="6" id="KW-1185">Reference proteome</keyword>
<dbReference type="AlphaFoldDB" id="A0A1B1Z4S9"/>
<dbReference type="PANTHER" id="PTHR30050">
    <property type="entry name" value="CHROMOSOMAL REPLICATION INITIATOR PROTEIN DNAA"/>
    <property type="match status" value="1"/>
</dbReference>